<sequence length="652" mass="74088">MLLFAIRFAEVCNDFSKSNAGARTADKDLFRYLYVFYFDIFQFLRVPWWNPRTIQRPQLALSKEKDYVPVIIMKKEGAIILGILLFPYYYKMALPFKDFTTLAEPPVQAKMSTEALFFKTLLFFFFRIPLKQLRNLNYFRKKFSNIHASQFKFQKSPSFVLRSGLTDCDTLVFNVEGTLLKSPSLFPYFMLVAFEAGSLLRALVLFLFYPFTCLVREEMGIKMMVMICFFGIKKASFRAGSAVLPKFFLEDVGMEGFEMLRRGRKKVAVSCLPRVMVESFLRDYLEVDIVVGRELKVVGGYFVGLMEEKKKDMSGLEEIFGDDQKRSCRTAIGINNLNRPIAHHFFSHCKDVYLMSEADRTSWHHLPRDKYTKPLIFHDGRLALRPTPLSTLAMFMWVPFGSCLAIFRIIIALSLPNKISLPILVFSGLRLKLTAKPKGSSSVLTAKQNKPKGLLYVCNHRTLLDPLYISFALRKPVTAVTYSLSRLSELLAPIKTVRLTRDRDQDGKMMDELLSQGDLVVCPEGTTCREPYLLRFSPLFSEMSDDIIPVAMVSHVSMFHGTTAGGLKCLDPLFFLMNPCPSYNLQFLEKVSGVSSCHDGGESRFHVANHVQSELGKALGFECTGLTRRDKYLTLAGNEGIVASTGVTKPKP</sequence>
<keyword evidence="6 8" id="KW-0472">Membrane</keyword>
<gene>
    <name evidence="10" type="ORF">PVL29_008761</name>
</gene>
<comment type="subcellular location">
    <subcellularLocation>
        <location evidence="1">Membrane</location>
        <topology evidence="1">Multi-pass membrane protein</topology>
    </subcellularLocation>
</comment>
<keyword evidence="4 8" id="KW-0812">Transmembrane</keyword>
<organism evidence="10 11">
    <name type="scientific">Vitis rotundifolia</name>
    <name type="common">Muscadine grape</name>
    <dbReference type="NCBI Taxonomy" id="103349"/>
    <lineage>
        <taxon>Eukaryota</taxon>
        <taxon>Viridiplantae</taxon>
        <taxon>Streptophyta</taxon>
        <taxon>Embryophyta</taxon>
        <taxon>Tracheophyta</taxon>
        <taxon>Spermatophyta</taxon>
        <taxon>Magnoliopsida</taxon>
        <taxon>eudicotyledons</taxon>
        <taxon>Gunneridae</taxon>
        <taxon>Pentapetalae</taxon>
        <taxon>rosids</taxon>
        <taxon>Vitales</taxon>
        <taxon>Vitaceae</taxon>
        <taxon>Viteae</taxon>
        <taxon>Vitis</taxon>
    </lineage>
</organism>
<keyword evidence="7" id="KW-0012">Acyltransferase</keyword>
<dbReference type="SUPFAM" id="SSF69593">
    <property type="entry name" value="Glycerol-3-phosphate (1)-acyltransferase"/>
    <property type="match status" value="1"/>
</dbReference>
<name>A0AA38ZYQ3_VITRO</name>
<dbReference type="GO" id="GO:0016791">
    <property type="term" value="F:phosphatase activity"/>
    <property type="evidence" value="ECO:0007669"/>
    <property type="project" value="TreeGrafter"/>
</dbReference>
<evidence type="ECO:0000256" key="7">
    <source>
        <dbReference type="ARBA" id="ARBA00023315"/>
    </source>
</evidence>
<dbReference type="PANTHER" id="PTHR15486:SF62">
    <property type="entry name" value="GLYCEROL-3-PHOSPHATE ACYLTRANSFERASE 2-RELATED"/>
    <property type="match status" value="1"/>
</dbReference>
<dbReference type="InterPro" id="IPR002123">
    <property type="entry name" value="Plipid/glycerol_acylTrfase"/>
</dbReference>
<evidence type="ECO:0000256" key="6">
    <source>
        <dbReference type="ARBA" id="ARBA00023136"/>
    </source>
</evidence>
<evidence type="ECO:0000256" key="8">
    <source>
        <dbReference type="SAM" id="Phobius"/>
    </source>
</evidence>
<evidence type="ECO:0000313" key="11">
    <source>
        <dbReference type="Proteomes" id="UP001168098"/>
    </source>
</evidence>
<feature type="transmembrane region" description="Helical" evidence="8">
    <location>
        <begin position="188"/>
        <end position="215"/>
    </location>
</feature>
<dbReference type="Pfam" id="PF01553">
    <property type="entry name" value="Acyltransferase"/>
    <property type="match status" value="1"/>
</dbReference>
<comment type="caution">
    <text evidence="10">The sequence shown here is derived from an EMBL/GenBank/DDBJ whole genome shotgun (WGS) entry which is preliminary data.</text>
</comment>
<dbReference type="PANTHER" id="PTHR15486">
    <property type="entry name" value="ANCIENT UBIQUITOUS PROTEIN"/>
    <property type="match status" value="1"/>
</dbReference>
<dbReference type="InterPro" id="IPR056462">
    <property type="entry name" value="HAD_RAM2/GPAT1-8"/>
</dbReference>
<dbReference type="Proteomes" id="UP001168098">
    <property type="component" value="Unassembled WGS sequence"/>
</dbReference>
<dbReference type="GO" id="GO:0010143">
    <property type="term" value="P:cutin biosynthetic process"/>
    <property type="evidence" value="ECO:0007669"/>
    <property type="project" value="TreeGrafter"/>
</dbReference>
<evidence type="ECO:0000256" key="2">
    <source>
        <dbReference type="ARBA" id="ARBA00007937"/>
    </source>
</evidence>
<proteinExistence type="inferred from homology"/>
<keyword evidence="11" id="KW-1185">Reference proteome</keyword>
<dbReference type="AlphaFoldDB" id="A0AA38ZYQ3"/>
<keyword evidence="5 8" id="KW-1133">Transmembrane helix</keyword>
<dbReference type="SMART" id="SM00563">
    <property type="entry name" value="PlsC"/>
    <property type="match status" value="1"/>
</dbReference>
<protein>
    <recommendedName>
        <fullName evidence="9">Phospholipid/glycerol acyltransferase domain-containing protein</fullName>
    </recommendedName>
</protein>
<dbReference type="Pfam" id="PF23270">
    <property type="entry name" value="HAD_RAM2_N"/>
    <property type="match status" value="1"/>
</dbReference>
<evidence type="ECO:0000256" key="5">
    <source>
        <dbReference type="ARBA" id="ARBA00022989"/>
    </source>
</evidence>
<accession>A0AA38ZYQ3</accession>
<evidence type="ECO:0000256" key="1">
    <source>
        <dbReference type="ARBA" id="ARBA00004141"/>
    </source>
</evidence>
<dbReference type="CDD" id="cd06551">
    <property type="entry name" value="LPLAT"/>
    <property type="match status" value="1"/>
</dbReference>
<comment type="similarity">
    <text evidence="2">Belongs to the GPAT/DAPAT family.</text>
</comment>
<keyword evidence="3" id="KW-0808">Transferase</keyword>
<evidence type="ECO:0000256" key="4">
    <source>
        <dbReference type="ARBA" id="ARBA00022692"/>
    </source>
</evidence>
<dbReference type="GO" id="GO:0016020">
    <property type="term" value="C:membrane"/>
    <property type="evidence" value="ECO:0007669"/>
    <property type="project" value="UniProtKB-SubCell"/>
</dbReference>
<evidence type="ECO:0000259" key="9">
    <source>
        <dbReference type="SMART" id="SM00563"/>
    </source>
</evidence>
<feature type="domain" description="Phospholipid/glycerol acyltransferase" evidence="9">
    <location>
        <begin position="454"/>
        <end position="555"/>
    </location>
</feature>
<dbReference type="GO" id="GO:0090447">
    <property type="term" value="F:glycerol-3-phosphate 2-O-acyltransferase activity"/>
    <property type="evidence" value="ECO:0007669"/>
    <property type="project" value="TreeGrafter"/>
</dbReference>
<evidence type="ECO:0000256" key="3">
    <source>
        <dbReference type="ARBA" id="ARBA00022679"/>
    </source>
</evidence>
<feature type="transmembrane region" description="Helical" evidence="8">
    <location>
        <begin position="391"/>
        <end position="415"/>
    </location>
</feature>
<evidence type="ECO:0000313" key="10">
    <source>
        <dbReference type="EMBL" id="KAJ9696704.1"/>
    </source>
</evidence>
<reference evidence="10 11" key="1">
    <citation type="journal article" date="2023" name="BMC Biotechnol.">
        <title>Vitis rotundifolia cv Carlos genome sequencing.</title>
        <authorList>
            <person name="Huff M."/>
            <person name="Hulse-Kemp A."/>
            <person name="Scheffler B."/>
            <person name="Youngblood R."/>
            <person name="Simpson S."/>
            <person name="Babiker E."/>
            <person name="Staton M."/>
        </authorList>
    </citation>
    <scope>NUCLEOTIDE SEQUENCE [LARGE SCALE GENOMIC DNA]</scope>
    <source>
        <tissue evidence="10">Leaf</tissue>
    </source>
</reference>
<dbReference type="EMBL" id="JARBHA010000007">
    <property type="protein sequence ID" value="KAJ9696704.1"/>
    <property type="molecule type" value="Genomic_DNA"/>
</dbReference>